<dbReference type="Proteomes" id="UP000178859">
    <property type="component" value="Unassembled WGS sequence"/>
</dbReference>
<sequence length="254" mass="28768">MQLYQAGRKLAMPNSKTYSLTRLNFTYIIKRMERLPRPFRIIRQAILGTTPTIVPPQPQAKETLSQAEDQTAINKMLSIKGLAWHELPCGGNTIEISMVDMTKRHHPHTPLCNITQNDKEGPYKGLIAVALKEIGRDEKITLEIFRKGATAAAEIYTSANGEIRRQIFDETGTEKRWGRYNGQVYFDGAHQIGKLNISHKQTTDPHTELMLGINLHFEISDWGITPIKFPSAIIPAGKRFGIRTHYAAFHFSTK</sequence>
<proteinExistence type="predicted"/>
<protein>
    <submittedName>
        <fullName evidence="1">Uncharacterized protein</fullName>
    </submittedName>
</protein>
<evidence type="ECO:0000313" key="2">
    <source>
        <dbReference type="Proteomes" id="UP000178859"/>
    </source>
</evidence>
<comment type="caution">
    <text evidence="1">The sequence shown here is derived from an EMBL/GenBank/DDBJ whole genome shotgun (WGS) entry which is preliminary data.</text>
</comment>
<dbReference type="EMBL" id="MFDT01000069">
    <property type="protein sequence ID" value="OGE64312.1"/>
    <property type="molecule type" value="Genomic_DNA"/>
</dbReference>
<reference evidence="1 2" key="1">
    <citation type="journal article" date="2016" name="Nat. Commun.">
        <title>Thousands of microbial genomes shed light on interconnected biogeochemical processes in an aquifer system.</title>
        <authorList>
            <person name="Anantharaman K."/>
            <person name="Brown C.T."/>
            <person name="Hug L.A."/>
            <person name="Sharon I."/>
            <person name="Castelle C.J."/>
            <person name="Probst A.J."/>
            <person name="Thomas B.C."/>
            <person name="Singh A."/>
            <person name="Wilkins M.J."/>
            <person name="Karaoz U."/>
            <person name="Brodie E.L."/>
            <person name="Williams K.H."/>
            <person name="Hubbard S.S."/>
            <person name="Banfield J.F."/>
        </authorList>
    </citation>
    <scope>NUCLEOTIDE SEQUENCE [LARGE SCALE GENOMIC DNA]</scope>
</reference>
<dbReference type="AlphaFoldDB" id="A0A1F5MG23"/>
<name>A0A1F5MG23_9BACT</name>
<organism evidence="1 2">
    <name type="scientific">Candidatus Daviesbacteria bacterium RIFCSPLOWO2_02_FULL_36_7</name>
    <dbReference type="NCBI Taxonomy" id="1797792"/>
    <lineage>
        <taxon>Bacteria</taxon>
        <taxon>Candidatus Daviesiibacteriota</taxon>
    </lineage>
</organism>
<accession>A0A1F5MG23</accession>
<gene>
    <name evidence="1" type="ORF">A3I48_02850</name>
</gene>
<evidence type="ECO:0000313" key="1">
    <source>
        <dbReference type="EMBL" id="OGE64312.1"/>
    </source>
</evidence>